<gene>
    <name evidence="2" type="ORF">SAMN06296416_103152</name>
</gene>
<protein>
    <submittedName>
        <fullName evidence="2">Uncharacterized protein</fullName>
    </submittedName>
</protein>
<proteinExistence type="predicted"/>
<keyword evidence="1" id="KW-0472">Membrane</keyword>
<sequence>MEAAGIAVFMASGRGVWRCNMRQEKHAGLRLVKQAARIFCNVLTAGIFVWGWLQMQL</sequence>
<accession>A0A286D6E4</accession>
<keyword evidence="3" id="KW-1185">Reference proteome</keyword>
<evidence type="ECO:0000313" key="3">
    <source>
        <dbReference type="Proteomes" id="UP000219374"/>
    </source>
</evidence>
<keyword evidence="1" id="KW-0812">Transmembrane</keyword>
<organism evidence="2 3">
    <name type="scientific">Pseudoxanthomonas wuyuanensis</name>
    <dbReference type="NCBI Taxonomy" id="1073196"/>
    <lineage>
        <taxon>Bacteria</taxon>
        <taxon>Pseudomonadati</taxon>
        <taxon>Pseudomonadota</taxon>
        <taxon>Gammaproteobacteria</taxon>
        <taxon>Lysobacterales</taxon>
        <taxon>Lysobacteraceae</taxon>
        <taxon>Pseudoxanthomonas</taxon>
    </lineage>
</organism>
<evidence type="ECO:0000256" key="1">
    <source>
        <dbReference type="SAM" id="Phobius"/>
    </source>
</evidence>
<evidence type="ECO:0000313" key="2">
    <source>
        <dbReference type="EMBL" id="SOD54229.1"/>
    </source>
</evidence>
<keyword evidence="1" id="KW-1133">Transmembrane helix</keyword>
<dbReference type="EMBL" id="OCND01000003">
    <property type="protein sequence ID" value="SOD54229.1"/>
    <property type="molecule type" value="Genomic_DNA"/>
</dbReference>
<dbReference type="Proteomes" id="UP000219374">
    <property type="component" value="Unassembled WGS sequence"/>
</dbReference>
<feature type="transmembrane region" description="Helical" evidence="1">
    <location>
        <begin position="35"/>
        <end position="53"/>
    </location>
</feature>
<reference evidence="2 3" key="1">
    <citation type="submission" date="2017-09" db="EMBL/GenBank/DDBJ databases">
        <authorList>
            <person name="Ehlers B."/>
            <person name="Leendertz F.H."/>
        </authorList>
    </citation>
    <scope>NUCLEOTIDE SEQUENCE [LARGE SCALE GENOMIC DNA]</scope>
    <source>
        <strain evidence="2 3">CGMCC 1.10978</strain>
    </source>
</reference>
<dbReference type="AlphaFoldDB" id="A0A286D6E4"/>
<name>A0A286D6E4_9GAMM</name>